<sequence>MKYLIVLLAMLTGISLSQSPTGDASTKATCSAANTGTITTLTINCSAMSKERAEDMVRLMNRILSKQIDPKEVYKQLDQIQSSLVSIGDTLNPLAKASPSQMALINDSQRLALSCSNFVQNWNIDFTKSQQAALSALQPLQRGQPSAPIDWNEIIIQVDRKKADEYNKTIATKIQRAASQVLAELPQKEATQYRSVRLLQISAVKRMADYSEIVGGLTYIYDQYNDPDIVAKPNPVLLASLKSLRQECLKFQQDWQSEYNKTAGVGTQTQASVYSSPITLKNTFDTERSIEFEKAVEPELIVWRTKVLSRDPSLNSHIDYKNVSSALDAGRICMDVMNTGNGYRAKVIDDLHKGPNR</sequence>
<organism evidence="2 3">
    <name type="scientific">Tunturiibacter gelidiferens</name>
    <dbReference type="NCBI Taxonomy" id="3069689"/>
    <lineage>
        <taxon>Bacteria</taxon>
        <taxon>Pseudomonadati</taxon>
        <taxon>Acidobacteriota</taxon>
        <taxon>Terriglobia</taxon>
        <taxon>Terriglobales</taxon>
        <taxon>Acidobacteriaceae</taxon>
        <taxon>Tunturiibacter</taxon>
    </lineage>
</organism>
<keyword evidence="1" id="KW-0732">Signal</keyword>
<feature type="chain" id="PRO_5040784508" evidence="1">
    <location>
        <begin position="20"/>
        <end position="357"/>
    </location>
</feature>
<protein>
    <submittedName>
        <fullName evidence="2">Uncharacterized protein</fullName>
    </submittedName>
</protein>
<feature type="signal peptide" evidence="1">
    <location>
        <begin position="1"/>
        <end position="19"/>
    </location>
</feature>
<accession>A0A9X0QFI8</accession>
<proteinExistence type="predicted"/>
<comment type="caution">
    <text evidence="2">The sequence shown here is derived from an EMBL/GenBank/DDBJ whole genome shotgun (WGS) entry which is preliminary data.</text>
</comment>
<evidence type="ECO:0000313" key="2">
    <source>
        <dbReference type="EMBL" id="MBB5329420.1"/>
    </source>
</evidence>
<dbReference type="RefSeq" id="WP_183977860.1">
    <property type="nucleotide sequence ID" value="NZ_JACHEB010000006.1"/>
</dbReference>
<keyword evidence="3" id="KW-1185">Reference proteome</keyword>
<evidence type="ECO:0000256" key="1">
    <source>
        <dbReference type="SAM" id="SignalP"/>
    </source>
</evidence>
<reference evidence="2 3" key="1">
    <citation type="submission" date="2020-08" db="EMBL/GenBank/DDBJ databases">
        <title>Genomic Encyclopedia of Type Strains, Phase IV (KMG-V): Genome sequencing to study the core and pangenomes of soil and plant-associated prokaryotes.</title>
        <authorList>
            <person name="Whitman W."/>
        </authorList>
    </citation>
    <scope>NUCLEOTIDE SEQUENCE [LARGE SCALE GENOMIC DNA]</scope>
    <source>
        <strain evidence="2 3">X5P2</strain>
    </source>
</reference>
<evidence type="ECO:0000313" key="3">
    <source>
        <dbReference type="Proteomes" id="UP000535182"/>
    </source>
</evidence>
<gene>
    <name evidence="2" type="ORF">HDF14_003038</name>
</gene>
<dbReference type="Proteomes" id="UP000535182">
    <property type="component" value="Unassembled WGS sequence"/>
</dbReference>
<dbReference type="EMBL" id="JACHEB010000006">
    <property type="protein sequence ID" value="MBB5329420.1"/>
    <property type="molecule type" value="Genomic_DNA"/>
</dbReference>
<name>A0A9X0QFI8_9BACT</name>
<dbReference type="AlphaFoldDB" id="A0A9X0QFI8"/>